<evidence type="ECO:0000256" key="3">
    <source>
        <dbReference type="ARBA" id="ARBA00023002"/>
    </source>
</evidence>
<keyword evidence="5" id="KW-0028">Amino-acid biosynthesis</keyword>
<dbReference type="GO" id="GO:0055129">
    <property type="term" value="P:L-proline biosynthetic process"/>
    <property type="evidence" value="ECO:0007669"/>
    <property type="project" value="UniProtKB-UniRule"/>
</dbReference>
<evidence type="ECO:0000256" key="6">
    <source>
        <dbReference type="NCBIfam" id="TIGR00112"/>
    </source>
</evidence>
<dbReference type="InterPro" id="IPR008927">
    <property type="entry name" value="6-PGluconate_DH-like_C_sf"/>
</dbReference>
<evidence type="ECO:0000256" key="5">
    <source>
        <dbReference type="HAMAP-Rule" id="MF_01925"/>
    </source>
</evidence>
<dbReference type="Gene3D" id="3.40.50.720">
    <property type="entry name" value="NAD(P)-binding Rossmann-like Domain"/>
    <property type="match status" value="1"/>
</dbReference>
<dbReference type="AlphaFoldDB" id="A0A0A1ZSR1"/>
<evidence type="ECO:0000256" key="2">
    <source>
        <dbReference type="ARBA" id="ARBA00022857"/>
    </source>
</evidence>
<dbReference type="Pfam" id="PF14748">
    <property type="entry name" value="P5CR_dimer"/>
    <property type="match status" value="1"/>
</dbReference>
<accession>A0A0A1ZSR1</accession>
<comment type="catalytic activity">
    <reaction evidence="5">
        <text>L-proline + NAD(+) = (S)-1-pyrroline-5-carboxylate + NADH + 2 H(+)</text>
        <dbReference type="Rhea" id="RHEA:14105"/>
        <dbReference type="ChEBI" id="CHEBI:15378"/>
        <dbReference type="ChEBI" id="CHEBI:17388"/>
        <dbReference type="ChEBI" id="CHEBI:57540"/>
        <dbReference type="ChEBI" id="CHEBI:57945"/>
        <dbReference type="ChEBI" id="CHEBI:60039"/>
        <dbReference type="EC" id="1.5.1.2"/>
    </reaction>
</comment>
<comment type="pathway">
    <text evidence="5">Amino-acid biosynthesis; L-proline biosynthesis; L-proline from L-glutamate 5-semialdehyde: step 1/1.</text>
</comment>
<dbReference type="EC" id="1.5.1.2" evidence="5 6"/>
<dbReference type="PIRSF" id="PIRSF000193">
    <property type="entry name" value="Pyrrol-5-carb_rd"/>
    <property type="match status" value="1"/>
</dbReference>
<dbReference type="PANTHER" id="PTHR11645">
    <property type="entry name" value="PYRROLINE-5-CARBOXYLATE REDUCTASE"/>
    <property type="match status" value="1"/>
</dbReference>
<organism evidence="9 10">
    <name type="scientific">Prochlorococcus marinus str. MIT 9116</name>
    <dbReference type="NCBI Taxonomy" id="167544"/>
    <lineage>
        <taxon>Bacteria</taxon>
        <taxon>Bacillati</taxon>
        <taxon>Cyanobacteriota</taxon>
        <taxon>Cyanophyceae</taxon>
        <taxon>Synechococcales</taxon>
        <taxon>Prochlorococcaceae</taxon>
        <taxon>Prochlorococcus</taxon>
    </lineage>
</organism>
<dbReference type="NCBIfam" id="TIGR00112">
    <property type="entry name" value="proC"/>
    <property type="match status" value="1"/>
</dbReference>
<comment type="similarity">
    <text evidence="1 5">Belongs to the pyrroline-5-carboxylate reductase family.</text>
</comment>
<proteinExistence type="inferred from homology"/>
<name>A0A0A1ZSR1_PROMR</name>
<dbReference type="InterPro" id="IPR000304">
    <property type="entry name" value="Pyrroline-COOH_reductase"/>
</dbReference>
<keyword evidence="5" id="KW-0963">Cytoplasm</keyword>
<dbReference type="GO" id="GO:0004735">
    <property type="term" value="F:pyrroline-5-carboxylate reductase activity"/>
    <property type="evidence" value="ECO:0007669"/>
    <property type="project" value="UniProtKB-UniRule"/>
</dbReference>
<comment type="subcellular location">
    <subcellularLocation>
        <location evidence="5">Cytoplasm</location>
    </subcellularLocation>
</comment>
<evidence type="ECO:0000256" key="4">
    <source>
        <dbReference type="ARBA" id="ARBA00058118"/>
    </source>
</evidence>
<dbReference type="SUPFAM" id="SSF48179">
    <property type="entry name" value="6-phosphogluconate dehydrogenase C-terminal domain-like"/>
    <property type="match status" value="1"/>
</dbReference>
<dbReference type="HAMAP" id="MF_01925">
    <property type="entry name" value="P5C_reductase"/>
    <property type="match status" value="1"/>
</dbReference>
<evidence type="ECO:0000313" key="9">
    <source>
        <dbReference type="EMBL" id="KGF91213.1"/>
    </source>
</evidence>
<dbReference type="Pfam" id="PF03807">
    <property type="entry name" value="F420_oxidored"/>
    <property type="match status" value="1"/>
</dbReference>
<keyword evidence="3 5" id="KW-0560">Oxidoreductase</keyword>
<dbReference type="InterPro" id="IPR028939">
    <property type="entry name" value="P5C_Rdtase_cat_N"/>
</dbReference>
<keyword evidence="2 5" id="KW-0521">NADP</keyword>
<dbReference type="RefSeq" id="WP_032513992.1">
    <property type="nucleotide sequence ID" value="NZ_JNAJ01000014.1"/>
</dbReference>
<comment type="function">
    <text evidence="4 5">Catalyzes the reduction of 1-pyrroline-5-carboxylate (PCA) to L-proline.</text>
</comment>
<reference evidence="10" key="1">
    <citation type="journal article" date="2014" name="Sci. Data">
        <title>Genomes of diverse isolates of the marine cyanobacterium Prochlorococcus.</title>
        <authorList>
            <person name="Biller S."/>
            <person name="Berube P."/>
            <person name="Thompson J."/>
            <person name="Kelly L."/>
            <person name="Roggensack S."/>
            <person name="Awad L."/>
            <person name="Roache-Johnson K."/>
            <person name="Ding H."/>
            <person name="Giovannoni S.J."/>
            <person name="Moore L.R."/>
            <person name="Chisholm S.W."/>
        </authorList>
    </citation>
    <scope>NUCLEOTIDE SEQUENCE [LARGE SCALE GENOMIC DNA]</scope>
</reference>
<dbReference type="InterPro" id="IPR029036">
    <property type="entry name" value="P5CR_dimer"/>
</dbReference>
<dbReference type="UniPathway" id="UPA00098">
    <property type="reaction ID" value="UER00361"/>
</dbReference>
<dbReference type="OrthoDB" id="9805754at2"/>
<feature type="domain" description="Pyrroline-5-carboxylate reductase dimerisation" evidence="8">
    <location>
        <begin position="165"/>
        <end position="268"/>
    </location>
</feature>
<protein>
    <recommendedName>
        <fullName evidence="5 6">Pyrroline-5-carboxylate reductase</fullName>
        <shortName evidence="5">P5C reductase</shortName>
        <shortName evidence="5">P5CR</shortName>
        <ecNumber evidence="5 6">1.5.1.2</ecNumber>
    </recommendedName>
    <alternativeName>
        <fullName evidence="5">PCA reductase</fullName>
    </alternativeName>
</protein>
<dbReference type="FunFam" id="1.10.3730.10:FF:000001">
    <property type="entry name" value="Pyrroline-5-carboxylate reductase"/>
    <property type="match status" value="1"/>
</dbReference>
<evidence type="ECO:0000259" key="8">
    <source>
        <dbReference type="Pfam" id="PF14748"/>
    </source>
</evidence>
<gene>
    <name evidence="5" type="primary">proC</name>
    <name evidence="9" type="ORF">EU93_1152</name>
</gene>
<dbReference type="PANTHER" id="PTHR11645:SF0">
    <property type="entry name" value="PYRROLINE-5-CARBOXYLATE REDUCTASE 3"/>
    <property type="match status" value="1"/>
</dbReference>
<comment type="catalytic activity">
    <reaction evidence="5">
        <text>L-proline + NADP(+) = (S)-1-pyrroline-5-carboxylate + NADPH + 2 H(+)</text>
        <dbReference type="Rhea" id="RHEA:14109"/>
        <dbReference type="ChEBI" id="CHEBI:15378"/>
        <dbReference type="ChEBI" id="CHEBI:17388"/>
        <dbReference type="ChEBI" id="CHEBI:57783"/>
        <dbReference type="ChEBI" id="CHEBI:58349"/>
        <dbReference type="ChEBI" id="CHEBI:60039"/>
        <dbReference type="EC" id="1.5.1.2"/>
    </reaction>
</comment>
<dbReference type="Proteomes" id="UP000030491">
    <property type="component" value="Unassembled WGS sequence"/>
</dbReference>
<dbReference type="Gene3D" id="1.10.3730.10">
    <property type="entry name" value="ProC C-terminal domain-like"/>
    <property type="match status" value="1"/>
</dbReference>
<evidence type="ECO:0000259" key="7">
    <source>
        <dbReference type="Pfam" id="PF03807"/>
    </source>
</evidence>
<evidence type="ECO:0000313" key="10">
    <source>
        <dbReference type="Proteomes" id="UP000030491"/>
    </source>
</evidence>
<sequence length="270" mass="29780">MTEEIAIIGFGNIAKAIVTPLLDKKLIQPDKVHCVVNSEKSLENIKKNYKHNIEVYKSGSIDSKKIWDCQFKLLSVKPQHLQNIIEGDNIKNKDNLLVSILAGVSINKLTQKFPNHKCVRVVTNIPITVGKGLTGIAWGEKISKDQEKFTKNLFESTSKIYDFTEDYLDIFLALTSSGPAIIALIIESLSDGGLSGGLPKILSEELVMEMILGTISLIKEKKLTTSELKNLVTSPGGTTISALRVLEKKSVRSALIESIVSARNRSKEFN</sequence>
<feature type="domain" description="Pyrroline-5-carboxylate reductase catalytic N-terminal" evidence="7">
    <location>
        <begin position="5"/>
        <end position="103"/>
    </location>
</feature>
<evidence type="ECO:0000256" key="1">
    <source>
        <dbReference type="ARBA" id="ARBA00005525"/>
    </source>
</evidence>
<dbReference type="GO" id="GO:0005737">
    <property type="term" value="C:cytoplasm"/>
    <property type="evidence" value="ECO:0007669"/>
    <property type="project" value="UniProtKB-SubCell"/>
</dbReference>
<comment type="caution">
    <text evidence="9">The sequence shown here is derived from an EMBL/GenBank/DDBJ whole genome shotgun (WGS) entry which is preliminary data.</text>
</comment>
<dbReference type="EMBL" id="JNAJ01000014">
    <property type="protein sequence ID" value="KGF91213.1"/>
    <property type="molecule type" value="Genomic_DNA"/>
</dbReference>
<dbReference type="InterPro" id="IPR036291">
    <property type="entry name" value="NAD(P)-bd_dom_sf"/>
</dbReference>
<dbReference type="SUPFAM" id="SSF51735">
    <property type="entry name" value="NAD(P)-binding Rossmann-fold domains"/>
    <property type="match status" value="1"/>
</dbReference>
<keyword evidence="5" id="KW-0641">Proline biosynthesis</keyword>